<protein>
    <submittedName>
        <fullName evidence="1">Uncharacterized protein</fullName>
    </submittedName>
</protein>
<dbReference type="KEGG" id="dli:dnl_29470"/>
<accession>A0A975GGS2</accession>
<sequence length="39" mass="4338">MSSKLHTADTSGASACRSRKLPAIRQVNFIDSHLMRTIH</sequence>
<dbReference type="Proteomes" id="UP000663720">
    <property type="component" value="Chromosome"/>
</dbReference>
<keyword evidence="2" id="KW-1185">Reference proteome</keyword>
<proteinExistence type="predicted"/>
<dbReference type="EMBL" id="CP061799">
    <property type="protein sequence ID" value="QTA80636.1"/>
    <property type="molecule type" value="Genomic_DNA"/>
</dbReference>
<name>A0A975GGS2_9BACT</name>
<evidence type="ECO:0000313" key="1">
    <source>
        <dbReference type="EMBL" id="QTA80636.1"/>
    </source>
</evidence>
<gene>
    <name evidence="1" type="ORF">dnl_29470</name>
</gene>
<dbReference type="AlphaFoldDB" id="A0A975GGS2"/>
<evidence type="ECO:0000313" key="2">
    <source>
        <dbReference type="Proteomes" id="UP000663720"/>
    </source>
</evidence>
<organism evidence="1 2">
    <name type="scientific">Desulfonema limicola</name>
    <dbReference type="NCBI Taxonomy" id="45656"/>
    <lineage>
        <taxon>Bacteria</taxon>
        <taxon>Pseudomonadati</taxon>
        <taxon>Thermodesulfobacteriota</taxon>
        <taxon>Desulfobacteria</taxon>
        <taxon>Desulfobacterales</taxon>
        <taxon>Desulfococcaceae</taxon>
        <taxon>Desulfonema</taxon>
    </lineage>
</organism>
<reference evidence="1" key="1">
    <citation type="journal article" date="2021" name="Microb. Physiol.">
        <title>Proteogenomic Insights into the Physiology of Marine, Sulfate-Reducing, Filamentous Desulfonema limicola and Desulfonema magnum.</title>
        <authorList>
            <person name="Schnaars V."/>
            <person name="Wohlbrand L."/>
            <person name="Scheve S."/>
            <person name="Hinrichs C."/>
            <person name="Reinhardt R."/>
            <person name="Rabus R."/>
        </authorList>
    </citation>
    <scope>NUCLEOTIDE SEQUENCE</scope>
    <source>
        <strain evidence="1">5ac10</strain>
    </source>
</reference>